<dbReference type="AlphaFoldDB" id="A0A0L0F5J4"/>
<feature type="non-terminal residue" evidence="2">
    <location>
        <position position="119"/>
    </location>
</feature>
<organism evidence="2 3">
    <name type="scientific">Sphaeroforma arctica JP610</name>
    <dbReference type="NCBI Taxonomy" id="667725"/>
    <lineage>
        <taxon>Eukaryota</taxon>
        <taxon>Ichthyosporea</taxon>
        <taxon>Ichthyophonida</taxon>
        <taxon>Sphaeroforma</taxon>
    </lineage>
</organism>
<evidence type="ECO:0000313" key="2">
    <source>
        <dbReference type="EMBL" id="KNC71987.1"/>
    </source>
</evidence>
<protein>
    <submittedName>
        <fullName evidence="2">Uncharacterized protein</fullName>
    </submittedName>
</protein>
<proteinExistence type="predicted"/>
<accession>A0A0L0F5J4</accession>
<evidence type="ECO:0000313" key="3">
    <source>
        <dbReference type="Proteomes" id="UP000054560"/>
    </source>
</evidence>
<feature type="compositionally biased region" description="Basic and acidic residues" evidence="1">
    <location>
        <begin position="102"/>
        <end position="113"/>
    </location>
</feature>
<sequence>MLRLDARRSDQMRSRRHDLYTRHQGMSSVLVANAPVQCLSERDSDGATPFIKMDRSVGVSGLVMKDRPMAQVLATRLYQCDTELLLVDGALHMALPQSVAKNRREREKEDRSFKMGQGQ</sequence>
<name>A0A0L0F5J4_9EUKA</name>
<gene>
    <name evidence="2" type="ORF">SARC_15464</name>
</gene>
<dbReference type="RefSeq" id="XP_014145889.1">
    <property type="nucleotide sequence ID" value="XM_014290414.1"/>
</dbReference>
<reference evidence="2 3" key="1">
    <citation type="submission" date="2011-02" db="EMBL/GenBank/DDBJ databases">
        <title>The Genome Sequence of Sphaeroforma arctica JP610.</title>
        <authorList>
            <consortium name="The Broad Institute Genome Sequencing Platform"/>
            <person name="Russ C."/>
            <person name="Cuomo C."/>
            <person name="Young S.K."/>
            <person name="Zeng Q."/>
            <person name="Gargeya S."/>
            <person name="Alvarado L."/>
            <person name="Berlin A."/>
            <person name="Chapman S.B."/>
            <person name="Chen Z."/>
            <person name="Freedman E."/>
            <person name="Gellesch M."/>
            <person name="Goldberg J."/>
            <person name="Griggs A."/>
            <person name="Gujja S."/>
            <person name="Heilman E."/>
            <person name="Heiman D."/>
            <person name="Howarth C."/>
            <person name="Mehta T."/>
            <person name="Neiman D."/>
            <person name="Pearson M."/>
            <person name="Roberts A."/>
            <person name="Saif S."/>
            <person name="Shea T."/>
            <person name="Shenoy N."/>
            <person name="Sisk P."/>
            <person name="Stolte C."/>
            <person name="Sykes S."/>
            <person name="White J."/>
            <person name="Yandava C."/>
            <person name="Burger G."/>
            <person name="Gray M.W."/>
            <person name="Holland P.W.H."/>
            <person name="King N."/>
            <person name="Lang F.B.F."/>
            <person name="Roger A.J."/>
            <person name="Ruiz-Trillo I."/>
            <person name="Haas B."/>
            <person name="Nusbaum C."/>
            <person name="Birren B."/>
        </authorList>
    </citation>
    <scope>NUCLEOTIDE SEQUENCE [LARGE SCALE GENOMIC DNA]</scope>
    <source>
        <strain evidence="2 3">JP610</strain>
    </source>
</reference>
<dbReference type="Proteomes" id="UP000054560">
    <property type="component" value="Unassembled WGS sequence"/>
</dbReference>
<dbReference type="GeneID" id="25915968"/>
<evidence type="ECO:0000256" key="1">
    <source>
        <dbReference type="SAM" id="MobiDB-lite"/>
    </source>
</evidence>
<keyword evidence="3" id="KW-1185">Reference proteome</keyword>
<feature type="region of interest" description="Disordered" evidence="1">
    <location>
        <begin position="99"/>
        <end position="119"/>
    </location>
</feature>
<dbReference type="EMBL" id="KQ247753">
    <property type="protein sequence ID" value="KNC71987.1"/>
    <property type="molecule type" value="Genomic_DNA"/>
</dbReference>